<evidence type="ECO:0000256" key="4">
    <source>
        <dbReference type="ARBA" id="ARBA00051114"/>
    </source>
</evidence>
<dbReference type="PANTHER" id="PTHR44757">
    <property type="entry name" value="DIGUANYLATE CYCLASE DGCP"/>
    <property type="match status" value="1"/>
</dbReference>
<comment type="caution">
    <text evidence="9">The sequence shown here is derived from an EMBL/GenBank/DDBJ whole genome shotgun (WGS) entry which is preliminary data.</text>
</comment>
<dbReference type="PROSITE" id="PS50113">
    <property type="entry name" value="PAC"/>
    <property type="match status" value="2"/>
</dbReference>
<dbReference type="FunFam" id="3.20.20.450:FF:000001">
    <property type="entry name" value="Cyclic di-GMP phosphodiesterase yahA"/>
    <property type="match status" value="1"/>
</dbReference>
<dbReference type="Pfam" id="PF08448">
    <property type="entry name" value="PAS_4"/>
    <property type="match status" value="1"/>
</dbReference>
<dbReference type="NCBIfam" id="TIGR00229">
    <property type="entry name" value="sensory_box"/>
    <property type="match status" value="2"/>
</dbReference>
<dbReference type="Gene3D" id="3.30.450.20">
    <property type="entry name" value="PAS domain"/>
    <property type="match status" value="2"/>
</dbReference>
<dbReference type="PROSITE" id="PS50887">
    <property type="entry name" value="GGDEF"/>
    <property type="match status" value="1"/>
</dbReference>
<dbReference type="InterPro" id="IPR029787">
    <property type="entry name" value="Nucleotide_cyclase"/>
</dbReference>
<dbReference type="CDD" id="cd01949">
    <property type="entry name" value="GGDEF"/>
    <property type="match status" value="1"/>
</dbReference>
<feature type="domain" description="PAC" evidence="6">
    <location>
        <begin position="361"/>
        <end position="415"/>
    </location>
</feature>
<evidence type="ECO:0000256" key="3">
    <source>
        <dbReference type="ARBA" id="ARBA00022636"/>
    </source>
</evidence>
<dbReference type="Gene3D" id="3.30.70.270">
    <property type="match status" value="1"/>
</dbReference>
<comment type="cofactor">
    <cofactor evidence="1">
        <name>Mg(2+)</name>
        <dbReference type="ChEBI" id="CHEBI:18420"/>
    </cofactor>
</comment>
<protein>
    <recommendedName>
        <fullName evidence="2">cyclic-guanylate-specific phosphodiesterase</fullName>
        <ecNumber evidence="2">3.1.4.52</ecNumber>
    </recommendedName>
</protein>
<reference evidence="9" key="2">
    <citation type="journal article" date="2021" name="Front. Microbiol.">
        <title>Aerobic Denitrification and Heterotrophic Sulfur Oxidation in the Genus Halomonas Revealed by Six Novel Species Characterizations and Genome-Based Analysis.</title>
        <authorList>
            <person name="Wang L."/>
            <person name="Shao Z."/>
        </authorList>
    </citation>
    <scope>NUCLEOTIDE SEQUENCE</scope>
    <source>
        <strain evidence="9">MCCC 1A05776</strain>
    </source>
</reference>
<dbReference type="SMART" id="SM00091">
    <property type="entry name" value="PAS"/>
    <property type="match status" value="2"/>
</dbReference>
<reference evidence="9" key="1">
    <citation type="submission" date="2020-05" db="EMBL/GenBank/DDBJ databases">
        <authorList>
            <person name="Wang L."/>
            <person name="Shao Z."/>
        </authorList>
    </citation>
    <scope>NUCLEOTIDE SEQUENCE</scope>
    <source>
        <strain evidence="9">MCCC 1A05776</strain>
    </source>
</reference>
<dbReference type="SMART" id="SM00267">
    <property type="entry name" value="GGDEF"/>
    <property type="match status" value="1"/>
</dbReference>
<evidence type="ECO:0000256" key="1">
    <source>
        <dbReference type="ARBA" id="ARBA00001946"/>
    </source>
</evidence>
<dbReference type="InterPro" id="IPR001633">
    <property type="entry name" value="EAL_dom"/>
</dbReference>
<evidence type="ECO:0000256" key="2">
    <source>
        <dbReference type="ARBA" id="ARBA00012282"/>
    </source>
</evidence>
<dbReference type="Gene3D" id="3.20.20.450">
    <property type="entry name" value="EAL domain"/>
    <property type="match status" value="1"/>
</dbReference>
<proteinExistence type="predicted"/>
<dbReference type="EC" id="3.1.4.52" evidence="2"/>
<evidence type="ECO:0000259" key="8">
    <source>
        <dbReference type="PROSITE" id="PS50887"/>
    </source>
</evidence>
<dbReference type="GO" id="GO:0071111">
    <property type="term" value="F:cyclic-guanylate-specific phosphodiesterase activity"/>
    <property type="evidence" value="ECO:0007669"/>
    <property type="project" value="UniProtKB-EC"/>
</dbReference>
<dbReference type="AlphaFoldDB" id="A0AAW4YU94"/>
<name>A0AAW4YU94_9GAMM</name>
<dbReference type="PANTHER" id="PTHR44757:SF2">
    <property type="entry name" value="BIOFILM ARCHITECTURE MAINTENANCE PROTEIN MBAA"/>
    <property type="match status" value="1"/>
</dbReference>
<dbReference type="CDD" id="cd01948">
    <property type="entry name" value="EAL"/>
    <property type="match status" value="1"/>
</dbReference>
<dbReference type="Pfam" id="PF00563">
    <property type="entry name" value="EAL"/>
    <property type="match status" value="1"/>
</dbReference>
<dbReference type="InterPro" id="IPR035919">
    <property type="entry name" value="EAL_sf"/>
</dbReference>
<dbReference type="SMART" id="SM00052">
    <property type="entry name" value="EAL"/>
    <property type="match status" value="1"/>
</dbReference>
<dbReference type="NCBIfam" id="TIGR00254">
    <property type="entry name" value="GGDEF"/>
    <property type="match status" value="1"/>
</dbReference>
<feature type="domain" description="GGDEF" evidence="8">
    <location>
        <begin position="447"/>
        <end position="579"/>
    </location>
</feature>
<accession>A0AAW4YU94</accession>
<feature type="domain" description="PAC" evidence="6">
    <location>
        <begin position="239"/>
        <end position="290"/>
    </location>
</feature>
<evidence type="ECO:0000259" key="5">
    <source>
        <dbReference type="PROSITE" id="PS50112"/>
    </source>
</evidence>
<organism evidence="9 10">
    <name type="scientific">Billgrantia desiderata</name>
    <dbReference type="NCBI Taxonomy" id="52021"/>
    <lineage>
        <taxon>Bacteria</taxon>
        <taxon>Pseudomonadati</taxon>
        <taxon>Pseudomonadota</taxon>
        <taxon>Gammaproteobacteria</taxon>
        <taxon>Oceanospirillales</taxon>
        <taxon>Halomonadaceae</taxon>
        <taxon>Billgrantia</taxon>
    </lineage>
</organism>
<dbReference type="Pfam" id="PF13426">
    <property type="entry name" value="PAS_9"/>
    <property type="match status" value="1"/>
</dbReference>
<dbReference type="InterPro" id="IPR001610">
    <property type="entry name" value="PAC"/>
</dbReference>
<dbReference type="InterPro" id="IPR013656">
    <property type="entry name" value="PAS_4"/>
</dbReference>
<comment type="catalytic activity">
    <reaction evidence="4">
        <text>3',3'-c-di-GMP + H2O = 5'-phosphoguanylyl(3'-&gt;5')guanosine + H(+)</text>
        <dbReference type="Rhea" id="RHEA:24902"/>
        <dbReference type="ChEBI" id="CHEBI:15377"/>
        <dbReference type="ChEBI" id="CHEBI:15378"/>
        <dbReference type="ChEBI" id="CHEBI:58754"/>
        <dbReference type="ChEBI" id="CHEBI:58805"/>
        <dbReference type="EC" id="3.1.4.52"/>
    </reaction>
    <physiologicalReaction direction="left-to-right" evidence="4">
        <dbReference type="Rhea" id="RHEA:24903"/>
    </physiologicalReaction>
</comment>
<dbReference type="InterPro" id="IPR035965">
    <property type="entry name" value="PAS-like_dom_sf"/>
</dbReference>
<dbReference type="InterPro" id="IPR052155">
    <property type="entry name" value="Biofilm_reg_signaling"/>
</dbReference>
<dbReference type="EMBL" id="JABFTS010000003">
    <property type="protein sequence ID" value="MCE8051587.1"/>
    <property type="molecule type" value="Genomic_DNA"/>
</dbReference>
<dbReference type="InterPro" id="IPR000700">
    <property type="entry name" value="PAS-assoc_C"/>
</dbReference>
<dbReference type="CDD" id="cd00130">
    <property type="entry name" value="PAS"/>
    <property type="match status" value="2"/>
</dbReference>
<dbReference type="InterPro" id="IPR000160">
    <property type="entry name" value="GGDEF_dom"/>
</dbReference>
<dbReference type="SUPFAM" id="SSF141868">
    <property type="entry name" value="EAL domain-like"/>
    <property type="match status" value="1"/>
</dbReference>
<gene>
    <name evidence="9" type="ORF">HOP61_09815</name>
</gene>
<dbReference type="InterPro" id="IPR043128">
    <property type="entry name" value="Rev_trsase/Diguanyl_cyclase"/>
</dbReference>
<dbReference type="FunFam" id="3.30.70.270:FF:000001">
    <property type="entry name" value="Diguanylate cyclase domain protein"/>
    <property type="match status" value="1"/>
</dbReference>
<dbReference type="SUPFAM" id="SSF55073">
    <property type="entry name" value="Nucleotide cyclase"/>
    <property type="match status" value="1"/>
</dbReference>
<keyword evidence="3" id="KW-0973">c-di-GMP</keyword>
<dbReference type="GO" id="GO:0071732">
    <property type="term" value="P:cellular response to nitric oxide"/>
    <property type="evidence" value="ECO:0007669"/>
    <property type="project" value="UniProtKB-ARBA"/>
</dbReference>
<dbReference type="Proteomes" id="UP001320178">
    <property type="component" value="Unassembled WGS sequence"/>
</dbReference>
<evidence type="ECO:0000313" key="10">
    <source>
        <dbReference type="Proteomes" id="UP001320178"/>
    </source>
</evidence>
<evidence type="ECO:0000259" key="6">
    <source>
        <dbReference type="PROSITE" id="PS50113"/>
    </source>
</evidence>
<dbReference type="SMART" id="SM00086">
    <property type="entry name" value="PAC"/>
    <property type="match status" value="2"/>
</dbReference>
<dbReference type="Pfam" id="PF00990">
    <property type="entry name" value="GGDEF"/>
    <property type="match status" value="1"/>
</dbReference>
<evidence type="ECO:0000259" key="7">
    <source>
        <dbReference type="PROSITE" id="PS50883"/>
    </source>
</evidence>
<dbReference type="PROSITE" id="PS50883">
    <property type="entry name" value="EAL"/>
    <property type="match status" value="1"/>
</dbReference>
<dbReference type="PROSITE" id="PS50112">
    <property type="entry name" value="PAS"/>
    <property type="match status" value="2"/>
</dbReference>
<evidence type="ECO:0000313" key="9">
    <source>
        <dbReference type="EMBL" id="MCE8051587.1"/>
    </source>
</evidence>
<dbReference type="InterPro" id="IPR000014">
    <property type="entry name" value="PAS"/>
</dbReference>
<feature type="domain" description="EAL" evidence="7">
    <location>
        <begin position="588"/>
        <end position="841"/>
    </location>
</feature>
<sequence>MAGQWLEAQLNDPRVETWLELDVAQPRLLATGNEQSGRVVTAVPLSSSQQLLGSMDLSVLFEEALRVQLGTYKLRVLREGALLLDMRVPGRTPSELSYPRMAQRSTELPGGVVLTLELYPDSVSEMLKAGLIPGGVALSGLLLSYLMAFSLGLAHQRHQDRRSLWESEQRYRSLFAYNPDGVFSVDPRGIIATANTTFATITGLPVERVVGMHFSKLSSPGESERIQQSIDEALKGNAQRHEVTILDRAGETRMLYVTLLPILVEGVAQGVFGIAKDVTEQHRNETRLRVLERSVQASINGIVITDASQDHLPISYVNEAFLALTGYREEELLGRNCRLLQGEKTDPEAVAWLRRCVAERRDCHVTLLNYRKDGSAFWNALYVSPVLDAGGHVTHFVGELRDVSERHAYEERLAHSASHDALTGLANRSLLEERLNLSFAMAQRQGRSLAVLFVDLDDFKPINDSLGHAIGDRVLIEVASRLCAAMRPGDIVGRLGGDEFVVLMTGATLQEQADMAENLLRLVAQPYAIDQYELHLSASIGIAISNEAIVQPMELIQQADMAMYLAKQQGRNAYQWFTRDITLRVNERLALRNELQDAIDGNRLELHYQPICDQAGEIVCVEALLRWPHPDRGFVSPAEFIPLAEETGQIMSIGRWVLERACLDMAWLGGLGFGELKVAVNLSPLQFHRAGFLEALKEILATAELPASRLELELTEGVLLKDAEEVVDVLRSLREMGVDVSIDDFGTGFSSLNYLKQLPISKIKIDRSFIKEAPHSADDASIVQAIVSMAHHLGLTVVAEGVETEQQLGLLKHYGCELFQGFLLARPMSLDRLEQMLQAGRVLTPEDSGCR</sequence>
<feature type="domain" description="PAS" evidence="5">
    <location>
        <begin position="287"/>
        <end position="336"/>
    </location>
</feature>
<feature type="domain" description="PAS" evidence="5">
    <location>
        <begin position="167"/>
        <end position="237"/>
    </location>
</feature>
<dbReference type="SUPFAM" id="SSF55785">
    <property type="entry name" value="PYP-like sensor domain (PAS domain)"/>
    <property type="match status" value="2"/>
</dbReference>